<sequence length="47" mass="4949">MTKVSVANRPSGGKVDTTAGVHGPAGRKASAVTDRRHRTAEHTREPP</sequence>
<evidence type="ECO:0000313" key="3">
    <source>
        <dbReference type="Proteomes" id="UP000001444"/>
    </source>
</evidence>
<dbReference type="KEGG" id="scb:SCAB_75731"/>
<dbReference type="HOGENOM" id="CLU_3173933_0_0_11"/>
<feature type="region of interest" description="Disordered" evidence="1">
    <location>
        <begin position="1"/>
        <end position="47"/>
    </location>
</feature>
<protein>
    <submittedName>
        <fullName evidence="2">Uncharacterized protein</fullName>
    </submittedName>
</protein>
<dbReference type="EMBL" id="FN554889">
    <property type="protein sequence ID" value="CBG74549.1"/>
    <property type="molecule type" value="Genomic_DNA"/>
</dbReference>
<keyword evidence="3" id="KW-1185">Reference proteome</keyword>
<accession>C9Z7P9</accession>
<proteinExistence type="predicted"/>
<evidence type="ECO:0000313" key="2">
    <source>
        <dbReference type="EMBL" id="CBG74549.1"/>
    </source>
</evidence>
<reference evidence="2 3" key="1">
    <citation type="journal article" date="2010" name="Mol. Plant Microbe Interact.">
        <title>Streptomyces scabies 87-22 contains a coronafacic acid-like biosynthetic cluster that contributes to plant-microbe interactions.</title>
        <authorList>
            <person name="Bignell D.R."/>
            <person name="Seipke R.F."/>
            <person name="Huguet-Tapia J.C."/>
            <person name="Chambers A.H."/>
            <person name="Parry R.J."/>
            <person name="Loria R."/>
        </authorList>
    </citation>
    <scope>NUCLEOTIDE SEQUENCE [LARGE SCALE GENOMIC DNA]</scope>
    <source>
        <strain evidence="2 3">87.22</strain>
    </source>
</reference>
<evidence type="ECO:0000256" key="1">
    <source>
        <dbReference type="SAM" id="MobiDB-lite"/>
    </source>
</evidence>
<dbReference type="AlphaFoldDB" id="C9Z7P9"/>
<gene>
    <name evidence="2" type="ordered locus">SCAB_75731</name>
</gene>
<dbReference type="STRING" id="680198.SCAB_75731"/>
<name>C9Z7P9_STRSW</name>
<dbReference type="Proteomes" id="UP000001444">
    <property type="component" value="Chromosome"/>
</dbReference>
<organism evidence="2 3">
    <name type="scientific">Streptomyces scabiei (strain 87.22)</name>
    <dbReference type="NCBI Taxonomy" id="680198"/>
    <lineage>
        <taxon>Bacteria</taxon>
        <taxon>Bacillati</taxon>
        <taxon>Actinomycetota</taxon>
        <taxon>Actinomycetes</taxon>
        <taxon>Kitasatosporales</taxon>
        <taxon>Streptomycetaceae</taxon>
        <taxon>Streptomyces</taxon>
    </lineage>
</organism>